<keyword evidence="3" id="KW-0813">Transport</keyword>
<dbReference type="InterPro" id="IPR029020">
    <property type="entry name" value="Ammonium/urea_transptr"/>
</dbReference>
<proteinExistence type="inferred from homology"/>
<keyword evidence="5 8" id="KW-1133">Transmembrane helix</keyword>
<evidence type="ECO:0000256" key="7">
    <source>
        <dbReference type="ARBA" id="ARBA00023177"/>
    </source>
</evidence>
<reference evidence="10 11" key="1">
    <citation type="journal article" date="2018" name="Front. Microbiol.">
        <title>Hydrolytic Capabilities as a Key to Environmental Success: Chitinolytic and Cellulolytic Acidobacteria From Acidic Sub-arctic Soils and Boreal Peatlands.</title>
        <authorList>
            <person name="Belova S.E."/>
            <person name="Ravin N.V."/>
            <person name="Pankratov T.A."/>
            <person name="Rakitin A.L."/>
            <person name="Ivanova A.A."/>
            <person name="Beletsky A.V."/>
            <person name="Mardanov A.V."/>
            <person name="Sinninghe Damste J.S."/>
            <person name="Dedysh S.N."/>
        </authorList>
    </citation>
    <scope>NUCLEOTIDE SEQUENCE [LARGE SCALE GENOMIC DNA]</scope>
    <source>
        <strain evidence="10 11">SBC82</strain>
    </source>
</reference>
<evidence type="ECO:0000256" key="5">
    <source>
        <dbReference type="ARBA" id="ARBA00022989"/>
    </source>
</evidence>
<dbReference type="GO" id="GO:0008519">
    <property type="term" value="F:ammonium channel activity"/>
    <property type="evidence" value="ECO:0007669"/>
    <property type="project" value="InterPro"/>
</dbReference>
<evidence type="ECO:0000313" key="11">
    <source>
        <dbReference type="Proteomes" id="UP000253606"/>
    </source>
</evidence>
<dbReference type="KEGG" id="abas:ACPOL_3207"/>
<feature type="transmembrane region" description="Helical" evidence="8">
    <location>
        <begin position="126"/>
        <end position="146"/>
    </location>
</feature>
<feature type="domain" description="Ammonium transporter AmtB-like" evidence="9">
    <location>
        <begin position="5"/>
        <end position="406"/>
    </location>
</feature>
<evidence type="ECO:0000256" key="6">
    <source>
        <dbReference type="ARBA" id="ARBA00023136"/>
    </source>
</evidence>
<dbReference type="SUPFAM" id="SSF111352">
    <property type="entry name" value="Ammonium transporter"/>
    <property type="match status" value="1"/>
</dbReference>
<keyword evidence="11" id="KW-1185">Reference proteome</keyword>
<keyword evidence="7" id="KW-0924">Ammonia transport</keyword>
<accession>A0A2Z5G082</accession>
<protein>
    <submittedName>
        <fullName evidence="10">Ammonium transporter</fullName>
    </submittedName>
</protein>
<feature type="transmembrane region" description="Helical" evidence="8">
    <location>
        <begin position="354"/>
        <end position="375"/>
    </location>
</feature>
<evidence type="ECO:0000256" key="2">
    <source>
        <dbReference type="ARBA" id="ARBA00005887"/>
    </source>
</evidence>
<dbReference type="PANTHER" id="PTHR11730:SF6">
    <property type="entry name" value="AMMONIUM TRANSPORTER"/>
    <property type="match status" value="1"/>
</dbReference>
<feature type="transmembrane region" description="Helical" evidence="8">
    <location>
        <begin position="208"/>
        <end position="234"/>
    </location>
</feature>
<dbReference type="Gene3D" id="1.10.3430.10">
    <property type="entry name" value="Ammonium transporter AmtB like domains"/>
    <property type="match status" value="1"/>
</dbReference>
<feature type="transmembrane region" description="Helical" evidence="8">
    <location>
        <begin position="6"/>
        <end position="25"/>
    </location>
</feature>
<evidence type="ECO:0000259" key="9">
    <source>
        <dbReference type="Pfam" id="PF00909"/>
    </source>
</evidence>
<feature type="transmembrane region" description="Helical" evidence="8">
    <location>
        <begin position="240"/>
        <end position="262"/>
    </location>
</feature>
<feature type="transmembrane region" description="Helical" evidence="8">
    <location>
        <begin position="96"/>
        <end position="114"/>
    </location>
</feature>
<gene>
    <name evidence="10" type="ORF">ACPOL_3207</name>
</gene>
<feature type="transmembrane region" description="Helical" evidence="8">
    <location>
        <begin position="329"/>
        <end position="348"/>
    </location>
</feature>
<comment type="similarity">
    <text evidence="2">Belongs to the ammonia transporter channel (TC 1.A.11.2) family.</text>
</comment>
<dbReference type="GO" id="GO:0097272">
    <property type="term" value="P:ammonium homeostasis"/>
    <property type="evidence" value="ECO:0007669"/>
    <property type="project" value="TreeGrafter"/>
</dbReference>
<dbReference type="Pfam" id="PF00909">
    <property type="entry name" value="Ammonium_transp"/>
    <property type="match status" value="1"/>
</dbReference>
<dbReference type="InterPro" id="IPR024041">
    <property type="entry name" value="NH4_transpt_AmtB-like_dom"/>
</dbReference>
<sequence length="419" mass="43396">MILCLTSIFLIPLAIVGLALMNAGLGRSRNAAHLLVSTLGVLSVAVAVYFVCGYAFQGSPGLASYWFKTEGKQWDWIGGGKFFFRGVVFDGSLRSLNLLFQLFCVGLAAMIPLGSGGGRWKLSASAISSAVLAGWTYPLFAHWVWGGGWLAQLGTNFGLGQGFVDVGGSTTIHAVGGLTGLCVAWILGPRLGKYSPQGMPAAIPGHDMVMAGLGCLLAFVGWLGLNSAGAVLFANIPLSQVVLVGVNTVLSTAFAILAAAIYTRIRFGKPDTSLCMNGCVGGLVASSAGCAVLGPPTAALTGALAGILVAASVEFLELRLKVDDPGGSISMHGVSGLWGAIAVALFAPNHAGQWLAQLTGIATVLGLVLPFSYGVQWGIDRVWPMRVSPEAERLGLDLHELGAGAYPEFMIHGDEFLGS</sequence>
<dbReference type="Proteomes" id="UP000253606">
    <property type="component" value="Chromosome"/>
</dbReference>
<keyword evidence="4 8" id="KW-0812">Transmembrane</keyword>
<evidence type="ECO:0000256" key="1">
    <source>
        <dbReference type="ARBA" id="ARBA00004141"/>
    </source>
</evidence>
<keyword evidence="6 8" id="KW-0472">Membrane</keyword>
<dbReference type="PANTHER" id="PTHR11730">
    <property type="entry name" value="AMMONIUM TRANSPORTER"/>
    <property type="match status" value="1"/>
</dbReference>
<evidence type="ECO:0000256" key="4">
    <source>
        <dbReference type="ARBA" id="ARBA00022692"/>
    </source>
</evidence>
<dbReference type="AlphaFoldDB" id="A0A2Z5G082"/>
<dbReference type="GO" id="GO:0016020">
    <property type="term" value="C:membrane"/>
    <property type="evidence" value="ECO:0007669"/>
    <property type="project" value="UniProtKB-SubCell"/>
</dbReference>
<name>A0A2Z5G082_9BACT</name>
<feature type="transmembrane region" description="Helical" evidence="8">
    <location>
        <begin position="32"/>
        <end position="56"/>
    </location>
</feature>
<comment type="subcellular location">
    <subcellularLocation>
        <location evidence="1">Membrane</location>
        <topology evidence="1">Multi-pass membrane protein</topology>
    </subcellularLocation>
</comment>
<evidence type="ECO:0000256" key="3">
    <source>
        <dbReference type="ARBA" id="ARBA00022448"/>
    </source>
</evidence>
<evidence type="ECO:0000256" key="8">
    <source>
        <dbReference type="SAM" id="Phobius"/>
    </source>
</evidence>
<feature type="transmembrane region" description="Helical" evidence="8">
    <location>
        <begin position="166"/>
        <end position="187"/>
    </location>
</feature>
<feature type="transmembrane region" description="Helical" evidence="8">
    <location>
        <begin position="274"/>
        <end position="294"/>
    </location>
</feature>
<evidence type="ECO:0000313" key="10">
    <source>
        <dbReference type="EMBL" id="AXC12502.1"/>
    </source>
</evidence>
<organism evidence="10 11">
    <name type="scientific">Acidisarcina polymorpha</name>
    <dbReference type="NCBI Taxonomy" id="2211140"/>
    <lineage>
        <taxon>Bacteria</taxon>
        <taxon>Pseudomonadati</taxon>
        <taxon>Acidobacteriota</taxon>
        <taxon>Terriglobia</taxon>
        <taxon>Terriglobales</taxon>
        <taxon>Acidobacteriaceae</taxon>
        <taxon>Acidisarcina</taxon>
    </lineage>
</organism>
<dbReference type="EMBL" id="CP030840">
    <property type="protein sequence ID" value="AXC12502.1"/>
    <property type="molecule type" value="Genomic_DNA"/>
</dbReference>